<evidence type="ECO:0000256" key="5">
    <source>
        <dbReference type="ARBA" id="ARBA00022670"/>
    </source>
</evidence>
<name>A0A1E7F3K6_9STRA</name>
<feature type="transmembrane region" description="Helical" evidence="11">
    <location>
        <begin position="275"/>
        <end position="296"/>
    </location>
</feature>
<keyword evidence="8 11" id="KW-0720">Serine protease</keyword>
<dbReference type="EMBL" id="KV784364">
    <property type="protein sequence ID" value="OEU12761.1"/>
    <property type="molecule type" value="Genomic_DNA"/>
</dbReference>
<feature type="transmembrane region" description="Helical" evidence="11">
    <location>
        <begin position="116"/>
        <end position="138"/>
    </location>
</feature>
<evidence type="ECO:0000256" key="6">
    <source>
        <dbReference type="ARBA" id="ARBA00022692"/>
    </source>
</evidence>
<comment type="catalytic activity">
    <reaction evidence="1 11">
        <text>Cleaves type-1 transmembrane domains using a catalytic dyad composed of serine and histidine that are contributed by different transmembrane domains.</text>
        <dbReference type="EC" id="3.4.21.105"/>
    </reaction>
</comment>
<dbReference type="GO" id="GO:0004252">
    <property type="term" value="F:serine-type endopeptidase activity"/>
    <property type="evidence" value="ECO:0007669"/>
    <property type="project" value="InterPro"/>
</dbReference>
<sequence>MRELIKTLNCVDGNNANNSDDVTLPPALEQRVKDFKFAQHKRREKHGDETPWGIYGLYAHLSDIRADLEWAEDAAWRRQRQKPYLSWRDFDKSRCEGGSGGGGGSFGFLSVTNRPLFTYGVMILCTIMMFVTFGVNGWKFEPLTINPLIGPSSETLIQCGARDTALIVNEGQWFRLFTPMILHAGLIHYFVNMLALFFIGGAVEKAHGIASTAVLFIIPAVGGNILSAICLPGFISVGASGGIFGLIGGCMADICLNWNLLFLKTTMTDDNTRSRALCVLLWLAMDIMINTILGFTPFVDNFTHLGGFIYGFCIGFASIERLASGFFGIRSSGDSKCSRFGSMVLRYFGLILSIIAIMVTTVILVQSDGVTTPCPGCRYISCVPFPPNADEKWWYCDDCDIVTANLFQTDSGLYEQVDINCPNGDVEEIAVIEEGMYDLDILRRKLPSYCRSNCDEVFASN</sequence>
<dbReference type="Proteomes" id="UP000095751">
    <property type="component" value="Unassembled WGS sequence"/>
</dbReference>
<evidence type="ECO:0000256" key="3">
    <source>
        <dbReference type="ARBA" id="ARBA00009045"/>
    </source>
</evidence>
<evidence type="ECO:0000313" key="13">
    <source>
        <dbReference type="EMBL" id="OEU12761.1"/>
    </source>
</evidence>
<evidence type="ECO:0000256" key="2">
    <source>
        <dbReference type="ARBA" id="ARBA00004141"/>
    </source>
</evidence>
<evidence type="ECO:0000256" key="4">
    <source>
        <dbReference type="ARBA" id="ARBA00013039"/>
    </source>
</evidence>
<dbReference type="PANTHER" id="PTHR22936:SF69">
    <property type="entry name" value="RHOMBOID-LIKE PROTEIN"/>
    <property type="match status" value="1"/>
</dbReference>
<evidence type="ECO:0000256" key="10">
    <source>
        <dbReference type="ARBA" id="ARBA00023136"/>
    </source>
</evidence>
<dbReference type="KEGG" id="fcy:FRACYDRAFT_270471"/>
<comment type="function">
    <text evidence="11">Serine protease involved in intramembrane proteolysis.</text>
</comment>
<dbReference type="InParanoid" id="A0A1E7F3K6"/>
<keyword evidence="9 11" id="KW-1133">Transmembrane helix</keyword>
<proteinExistence type="inferred from homology"/>
<evidence type="ECO:0000256" key="1">
    <source>
        <dbReference type="ARBA" id="ARBA00000156"/>
    </source>
</evidence>
<reference evidence="13 14" key="1">
    <citation type="submission" date="2016-09" db="EMBL/GenBank/DDBJ databases">
        <title>Extensive genetic diversity and differential bi-allelic expression allows diatom success in the polar Southern Ocean.</title>
        <authorList>
            <consortium name="DOE Joint Genome Institute"/>
            <person name="Mock T."/>
            <person name="Otillar R.P."/>
            <person name="Strauss J."/>
            <person name="Dupont C."/>
            <person name="Frickenhaus S."/>
            <person name="Maumus F."/>
            <person name="Mcmullan M."/>
            <person name="Sanges R."/>
            <person name="Schmutz J."/>
            <person name="Toseland A."/>
            <person name="Valas R."/>
            <person name="Veluchamy A."/>
            <person name="Ward B.J."/>
            <person name="Allen A."/>
            <person name="Barry K."/>
            <person name="Falciatore A."/>
            <person name="Ferrante M."/>
            <person name="Fortunato A.E."/>
            <person name="Gloeckner G."/>
            <person name="Gruber A."/>
            <person name="Hipkin R."/>
            <person name="Janech M."/>
            <person name="Kroth P."/>
            <person name="Leese F."/>
            <person name="Lindquist E."/>
            <person name="Lyon B.R."/>
            <person name="Martin J."/>
            <person name="Mayer C."/>
            <person name="Parker M."/>
            <person name="Quesneville H."/>
            <person name="Raymond J."/>
            <person name="Uhlig C."/>
            <person name="Valentin K.U."/>
            <person name="Worden A.Z."/>
            <person name="Armbrust E.V."/>
            <person name="Bowler C."/>
            <person name="Green B."/>
            <person name="Moulton V."/>
            <person name="Van Oosterhout C."/>
            <person name="Grigoriev I."/>
        </authorList>
    </citation>
    <scope>NUCLEOTIDE SEQUENCE [LARGE SCALE GENOMIC DNA]</scope>
    <source>
        <strain evidence="13 14">CCMP1102</strain>
    </source>
</reference>
<dbReference type="SUPFAM" id="SSF144091">
    <property type="entry name" value="Rhomboid-like"/>
    <property type="match status" value="1"/>
</dbReference>
<comment type="similarity">
    <text evidence="3 11">Belongs to the peptidase S54 family.</text>
</comment>
<feature type="transmembrane region" description="Helical" evidence="11">
    <location>
        <begin position="241"/>
        <end position="263"/>
    </location>
</feature>
<dbReference type="GO" id="GO:0016020">
    <property type="term" value="C:membrane"/>
    <property type="evidence" value="ECO:0007669"/>
    <property type="project" value="UniProtKB-SubCell"/>
</dbReference>
<keyword evidence="14" id="KW-1185">Reference proteome</keyword>
<gene>
    <name evidence="13" type="ORF">FRACYDRAFT_270471</name>
</gene>
<dbReference type="Pfam" id="PF01694">
    <property type="entry name" value="Rhomboid"/>
    <property type="match status" value="1"/>
</dbReference>
<evidence type="ECO:0000256" key="8">
    <source>
        <dbReference type="ARBA" id="ARBA00022825"/>
    </source>
</evidence>
<keyword evidence="5 11" id="KW-0645">Protease</keyword>
<evidence type="ECO:0000259" key="12">
    <source>
        <dbReference type="Pfam" id="PF01694"/>
    </source>
</evidence>
<protein>
    <recommendedName>
        <fullName evidence="4">rhomboid protease</fullName>
        <ecNumber evidence="4">3.4.21.105</ecNumber>
    </recommendedName>
</protein>
<dbReference type="AlphaFoldDB" id="A0A1E7F3K6"/>
<dbReference type="OrthoDB" id="418595at2759"/>
<dbReference type="InterPro" id="IPR035952">
    <property type="entry name" value="Rhomboid-like_sf"/>
</dbReference>
<keyword evidence="10 11" id="KW-0472">Membrane</keyword>
<evidence type="ECO:0000256" key="9">
    <source>
        <dbReference type="ARBA" id="ARBA00022989"/>
    </source>
</evidence>
<feature type="domain" description="Peptidase S54 rhomboid" evidence="12">
    <location>
        <begin position="171"/>
        <end position="318"/>
    </location>
</feature>
<dbReference type="GO" id="GO:0006508">
    <property type="term" value="P:proteolysis"/>
    <property type="evidence" value="ECO:0007669"/>
    <property type="project" value="UniProtKB-KW"/>
</dbReference>
<feature type="transmembrane region" description="Helical" evidence="11">
    <location>
        <begin position="344"/>
        <end position="365"/>
    </location>
</feature>
<organism evidence="13 14">
    <name type="scientific">Fragilariopsis cylindrus CCMP1102</name>
    <dbReference type="NCBI Taxonomy" id="635003"/>
    <lineage>
        <taxon>Eukaryota</taxon>
        <taxon>Sar</taxon>
        <taxon>Stramenopiles</taxon>
        <taxon>Ochrophyta</taxon>
        <taxon>Bacillariophyta</taxon>
        <taxon>Bacillariophyceae</taxon>
        <taxon>Bacillariophycidae</taxon>
        <taxon>Bacillariales</taxon>
        <taxon>Bacillariaceae</taxon>
        <taxon>Fragilariopsis</taxon>
    </lineage>
</organism>
<keyword evidence="7 11" id="KW-0378">Hydrolase</keyword>
<accession>A0A1E7F3K6</accession>
<evidence type="ECO:0000313" key="14">
    <source>
        <dbReference type="Proteomes" id="UP000095751"/>
    </source>
</evidence>
<keyword evidence="6 11" id="KW-0812">Transmembrane</keyword>
<dbReference type="InterPro" id="IPR022764">
    <property type="entry name" value="Peptidase_S54_rhomboid_dom"/>
</dbReference>
<feature type="transmembrane region" description="Helical" evidence="11">
    <location>
        <begin position="180"/>
        <end position="201"/>
    </location>
</feature>
<comment type="subcellular location">
    <subcellularLocation>
        <location evidence="2 11">Membrane</location>
        <topology evidence="2 11">Multi-pass membrane protein</topology>
    </subcellularLocation>
</comment>
<feature type="transmembrane region" description="Helical" evidence="11">
    <location>
        <begin position="213"/>
        <end position="235"/>
    </location>
</feature>
<evidence type="ECO:0000256" key="11">
    <source>
        <dbReference type="RuleBase" id="RU362115"/>
    </source>
</evidence>
<dbReference type="InterPro" id="IPR002610">
    <property type="entry name" value="Peptidase_S54_rhomboid-like"/>
</dbReference>
<dbReference type="EC" id="3.4.21.105" evidence="4"/>
<feature type="transmembrane region" description="Helical" evidence="11">
    <location>
        <begin position="302"/>
        <end position="323"/>
    </location>
</feature>
<dbReference type="Gene3D" id="1.20.1540.10">
    <property type="entry name" value="Rhomboid-like"/>
    <property type="match status" value="1"/>
</dbReference>
<evidence type="ECO:0000256" key="7">
    <source>
        <dbReference type="ARBA" id="ARBA00022801"/>
    </source>
</evidence>
<dbReference type="PANTHER" id="PTHR22936">
    <property type="entry name" value="RHOMBOID-RELATED"/>
    <property type="match status" value="1"/>
</dbReference>